<dbReference type="PANTHER" id="PTHR33993">
    <property type="entry name" value="GLYOXALASE-RELATED"/>
    <property type="match status" value="1"/>
</dbReference>
<dbReference type="InterPro" id="IPR011008">
    <property type="entry name" value="Dimeric_a/b-barrel"/>
</dbReference>
<dbReference type="PANTHER" id="PTHR33993:SF14">
    <property type="entry name" value="GB|AAF24581.1"/>
    <property type="match status" value="1"/>
</dbReference>
<evidence type="ECO:0000313" key="6">
    <source>
        <dbReference type="Proteomes" id="UP000256345"/>
    </source>
</evidence>
<feature type="compositionally biased region" description="Polar residues" evidence="1">
    <location>
        <begin position="384"/>
        <end position="395"/>
    </location>
</feature>
<dbReference type="Gene3D" id="3.30.70.100">
    <property type="match status" value="1"/>
</dbReference>
<organism evidence="3 5">
    <name type="scientific">Archangium gephyra</name>
    <dbReference type="NCBI Taxonomy" id="48"/>
    <lineage>
        <taxon>Bacteria</taxon>
        <taxon>Pseudomonadati</taxon>
        <taxon>Myxococcota</taxon>
        <taxon>Myxococcia</taxon>
        <taxon>Myxococcales</taxon>
        <taxon>Cystobacterineae</taxon>
        <taxon>Archangiaceae</taxon>
        <taxon>Archangium</taxon>
    </lineage>
</organism>
<protein>
    <submittedName>
        <fullName evidence="4">Enzyme related to lactoylglutathione lyase</fullName>
    </submittedName>
</protein>
<dbReference type="InterPro" id="IPR052164">
    <property type="entry name" value="Anthracycline_SecMetBiosynth"/>
</dbReference>
<dbReference type="EMBL" id="QUMU01000016">
    <property type="protein sequence ID" value="REG23662.1"/>
    <property type="molecule type" value="Genomic_DNA"/>
</dbReference>
<dbReference type="KEGG" id="age:AA314_05509"/>
<dbReference type="InterPro" id="IPR029068">
    <property type="entry name" value="Glyas_Bleomycin-R_OHBP_Dase"/>
</dbReference>
<name>A0AAC8TFD3_9BACT</name>
<dbReference type="Proteomes" id="UP000035579">
    <property type="component" value="Chromosome"/>
</dbReference>
<evidence type="ECO:0000259" key="2">
    <source>
        <dbReference type="Pfam" id="PF03992"/>
    </source>
</evidence>
<gene>
    <name evidence="3" type="ORF">AA314_05509</name>
    <name evidence="4" type="ORF">ATI61_116132</name>
</gene>
<dbReference type="SUPFAM" id="SSF54593">
    <property type="entry name" value="Glyoxalase/Bleomycin resistance protein/Dihydroxybiphenyl dioxygenase"/>
    <property type="match status" value="1"/>
</dbReference>
<feature type="domain" description="ABM" evidence="2">
    <location>
        <begin position="11"/>
        <end position="96"/>
    </location>
</feature>
<evidence type="ECO:0000313" key="4">
    <source>
        <dbReference type="EMBL" id="REG23662.1"/>
    </source>
</evidence>
<evidence type="ECO:0000313" key="5">
    <source>
        <dbReference type="Proteomes" id="UP000035579"/>
    </source>
</evidence>
<dbReference type="RefSeq" id="WP_053066728.1">
    <property type="nucleotide sequence ID" value="NZ_CP011509.1"/>
</dbReference>
<reference evidence="3 5" key="1">
    <citation type="submission" date="2015-05" db="EMBL/GenBank/DDBJ databases">
        <title>Genome assembly of Archangium gephyra DSM 2261.</title>
        <authorList>
            <person name="Sharma G."/>
            <person name="Subramanian S."/>
        </authorList>
    </citation>
    <scope>NUCLEOTIDE SEQUENCE [LARGE SCALE GENOMIC DNA]</scope>
    <source>
        <strain evidence="3 5">DSM 2261</strain>
    </source>
</reference>
<dbReference type="InterPro" id="IPR007138">
    <property type="entry name" value="ABM_dom"/>
</dbReference>
<sequence>MKTSKDAPVHLISKWIFRKGREKEGLEALKKLAAEVLANEPGTLMYRVHTPVVEDRGLPPSLPASVPQEVVFIETYANTQAFLDHVNGPRFTRFVKEHGALFLGPSDTPGKPFIQVQFLELQTGFTREPPRVNGVALYRIGPGRLEGSWSVSGHGINGKTGIELAEKKGRNRSGLPGQYDVRIWNPGTPISQAPFFTGTLTIKALPDGTDPRMESYALTWTRPDSPEAYEGLGLRRKDSDELTVSYWNQVPPAGSTQPTAQAPTNRHPSVMFEIIANKQGPLLKFYHSLFGWNYQFGSGNFAYIRFPGQPQPLLGGIGQANPSEPGFEPGRNFYLLVENLKTTLEQARKLGGSTYVEPVAVDGYRFAMMKDPEGNIVGLIEPFDSSTGPQGTQKTGRARARKGTPQ</sequence>
<accession>A0AAC8TFD3</accession>
<dbReference type="SUPFAM" id="SSF54909">
    <property type="entry name" value="Dimeric alpha+beta barrel"/>
    <property type="match status" value="1"/>
</dbReference>
<proteinExistence type="predicted"/>
<evidence type="ECO:0000256" key="1">
    <source>
        <dbReference type="SAM" id="MobiDB-lite"/>
    </source>
</evidence>
<feature type="region of interest" description="Disordered" evidence="1">
    <location>
        <begin position="381"/>
        <end position="406"/>
    </location>
</feature>
<reference evidence="4 6" key="2">
    <citation type="submission" date="2018-08" db="EMBL/GenBank/DDBJ databases">
        <title>Genomic Encyclopedia of Archaeal and Bacterial Type Strains, Phase II (KMG-II): from individual species to whole genera.</title>
        <authorList>
            <person name="Goeker M."/>
        </authorList>
    </citation>
    <scope>NUCLEOTIDE SEQUENCE [LARGE SCALE GENOMIC DNA]</scope>
    <source>
        <strain evidence="4 6">DSM 2261</strain>
    </source>
</reference>
<dbReference type="Proteomes" id="UP000256345">
    <property type="component" value="Unassembled WGS sequence"/>
</dbReference>
<feature type="compositionally biased region" description="Basic residues" evidence="1">
    <location>
        <begin position="396"/>
        <end position="406"/>
    </location>
</feature>
<evidence type="ECO:0000313" key="3">
    <source>
        <dbReference type="EMBL" id="AKJ03883.1"/>
    </source>
</evidence>
<keyword evidence="4" id="KW-0456">Lyase</keyword>
<dbReference type="AlphaFoldDB" id="A0AAC8TFD3"/>
<dbReference type="Gene3D" id="3.10.180.10">
    <property type="entry name" value="2,3-Dihydroxybiphenyl 1,2-Dioxygenase, domain 1"/>
    <property type="match status" value="1"/>
</dbReference>
<dbReference type="EMBL" id="CP011509">
    <property type="protein sequence ID" value="AKJ03883.1"/>
    <property type="molecule type" value="Genomic_DNA"/>
</dbReference>
<dbReference type="GO" id="GO:0016829">
    <property type="term" value="F:lyase activity"/>
    <property type="evidence" value="ECO:0007669"/>
    <property type="project" value="UniProtKB-KW"/>
</dbReference>
<keyword evidence="6" id="KW-1185">Reference proteome</keyword>
<dbReference type="Pfam" id="PF03992">
    <property type="entry name" value="ABM"/>
    <property type="match status" value="1"/>
</dbReference>